<evidence type="ECO:0000313" key="11">
    <source>
        <dbReference type="EMBL" id="KFG91064.1"/>
    </source>
</evidence>
<evidence type="ECO:0000256" key="7">
    <source>
        <dbReference type="ARBA" id="ARBA00022840"/>
    </source>
</evidence>
<keyword evidence="9" id="KW-0472">Membrane</keyword>
<dbReference type="STRING" id="76947.GCA_002080435_02805"/>
<name>A0A086PCE6_SPHHM</name>
<dbReference type="PATRIC" id="fig|1219045.3.peg.1074"/>
<dbReference type="GO" id="GO:0016020">
    <property type="term" value="C:membrane"/>
    <property type="evidence" value="ECO:0007669"/>
    <property type="project" value="InterPro"/>
</dbReference>
<dbReference type="InterPro" id="IPR011712">
    <property type="entry name" value="Sig_transdc_His_kin_sub3_dim/P"/>
</dbReference>
<protein>
    <recommendedName>
        <fullName evidence="2">histidine kinase</fullName>
        <ecNumber evidence="2">2.7.13.3</ecNumber>
    </recommendedName>
</protein>
<feature type="transmembrane region" description="Helical" evidence="9">
    <location>
        <begin position="167"/>
        <end position="184"/>
    </location>
</feature>
<keyword evidence="12" id="KW-1185">Reference proteome</keyword>
<dbReference type="AlphaFoldDB" id="A0A086PCE6"/>
<keyword evidence="5" id="KW-0547">Nucleotide-binding</keyword>
<feature type="transmembrane region" description="Helical" evidence="9">
    <location>
        <begin position="57"/>
        <end position="76"/>
    </location>
</feature>
<feature type="transmembrane region" description="Helical" evidence="9">
    <location>
        <begin position="88"/>
        <end position="118"/>
    </location>
</feature>
<dbReference type="eggNOG" id="COG4585">
    <property type="taxonomic scope" value="Bacteria"/>
</dbReference>
<comment type="catalytic activity">
    <reaction evidence="1">
        <text>ATP + protein L-histidine = ADP + protein N-phospho-L-histidine.</text>
        <dbReference type="EC" id="2.7.13.3"/>
    </reaction>
</comment>
<feature type="domain" description="Signal transduction histidine kinase subgroup 3 dimerisation and phosphoacceptor" evidence="10">
    <location>
        <begin position="365"/>
        <end position="426"/>
    </location>
</feature>
<dbReference type="GO" id="GO:0046983">
    <property type="term" value="F:protein dimerization activity"/>
    <property type="evidence" value="ECO:0007669"/>
    <property type="project" value="InterPro"/>
</dbReference>
<dbReference type="RefSeq" id="WP_037463252.1">
    <property type="nucleotide sequence ID" value="NZ_BCZD01000007.1"/>
</dbReference>
<keyword evidence="8" id="KW-0902">Two-component regulatory system</keyword>
<dbReference type="EC" id="2.7.13.3" evidence="2"/>
<accession>A0A086PCE6</accession>
<evidence type="ECO:0000256" key="9">
    <source>
        <dbReference type="SAM" id="Phobius"/>
    </source>
</evidence>
<keyword evidence="3" id="KW-0597">Phosphoprotein</keyword>
<dbReference type="GO" id="GO:0000155">
    <property type="term" value="F:phosphorelay sensor kinase activity"/>
    <property type="evidence" value="ECO:0007669"/>
    <property type="project" value="InterPro"/>
</dbReference>
<dbReference type="PANTHER" id="PTHR24421">
    <property type="entry name" value="NITRATE/NITRITE SENSOR PROTEIN NARX-RELATED"/>
    <property type="match status" value="1"/>
</dbReference>
<evidence type="ECO:0000256" key="1">
    <source>
        <dbReference type="ARBA" id="ARBA00000085"/>
    </source>
</evidence>
<sequence>MLNMPKAPSTAMDCLVLWLGRSPTLGFAISRVAFAVAATWQVSAMFSNEPDFARTTLLLQTGIWLWTLASIGQHMLTPPLALALRPISLFVDVIIFLTVIALCEPLQIAALACLFFVAWSASDRFGRGSIIVLALCLVLAFLARGYYESWASTRHVAEVDRAIDGLTVLIGCTIAAAMLSLSILEKRLISWSERLQAVGLSFQKSLPRFVIEQISELMAARYCAFMWQMDDGPVHCDIIDAEGVRALNLPQRQNECLLAVTPREAPFLYSGQSSRILLRSRLGILRNEKAEQLTEAVLDILGPGQGVSFHVQTGELRGRLFVGARHGWSPAALLRAQRIQEGLELFLERHFFFLAWRERTFAEARLALSRDLHDSVLQTLAALRVRLVTAIHGLTAIDAPNQLAELRAMEELVTAEQAHLRRLLSTTEGATGNVELNREIERCCRFIALQWGIECRLNPTDHPMTVLPETATEVEFLIREAAANAVKHAAAQHITVSLAQADDEILIALKDNPGAQPVERENYTGDFELQSQSIMKRLGKIGGTAYFHNLSMNSLISIRLPSSLPRSPI</sequence>
<dbReference type="GO" id="GO:0005524">
    <property type="term" value="F:ATP binding"/>
    <property type="evidence" value="ECO:0007669"/>
    <property type="project" value="UniProtKB-KW"/>
</dbReference>
<dbReference type="InterPro" id="IPR036890">
    <property type="entry name" value="HATPase_C_sf"/>
</dbReference>
<dbReference type="OrthoDB" id="8013578at2"/>
<dbReference type="EMBL" id="JFZA02000006">
    <property type="protein sequence ID" value="KFG91064.1"/>
    <property type="molecule type" value="Genomic_DNA"/>
</dbReference>
<keyword evidence="7" id="KW-0067">ATP-binding</keyword>
<proteinExistence type="predicted"/>
<dbReference type="PANTHER" id="PTHR24421:SF10">
    <property type="entry name" value="NITRATE_NITRITE SENSOR PROTEIN NARQ"/>
    <property type="match status" value="1"/>
</dbReference>
<keyword evidence="4" id="KW-0808">Transferase</keyword>
<dbReference type="InterPro" id="IPR050482">
    <property type="entry name" value="Sensor_HK_TwoCompSys"/>
</dbReference>
<dbReference type="Pfam" id="PF07730">
    <property type="entry name" value="HisKA_3"/>
    <property type="match status" value="1"/>
</dbReference>
<reference evidence="11" key="1">
    <citation type="submission" date="2014-08" db="EMBL/GenBank/DDBJ databases">
        <title>Draft genome sequences of Sphingobium herbicidovorans.</title>
        <authorList>
            <person name="Gan H.M."/>
            <person name="Gan H.Y."/>
            <person name="Savka M.A."/>
        </authorList>
    </citation>
    <scope>NUCLEOTIDE SEQUENCE [LARGE SCALE GENOMIC DNA]</scope>
    <source>
        <strain evidence="11">NBRC 16415</strain>
    </source>
</reference>
<feature type="transmembrane region" description="Helical" evidence="9">
    <location>
        <begin position="130"/>
        <end position="147"/>
    </location>
</feature>
<keyword evidence="9" id="KW-1133">Transmembrane helix</keyword>
<evidence type="ECO:0000256" key="6">
    <source>
        <dbReference type="ARBA" id="ARBA00022777"/>
    </source>
</evidence>
<feature type="transmembrane region" description="Helical" evidence="9">
    <location>
        <begin position="25"/>
        <end position="45"/>
    </location>
</feature>
<gene>
    <name evidence="11" type="ORF">BV98_001055</name>
</gene>
<evidence type="ECO:0000313" key="12">
    <source>
        <dbReference type="Proteomes" id="UP000024284"/>
    </source>
</evidence>
<evidence type="ECO:0000256" key="2">
    <source>
        <dbReference type="ARBA" id="ARBA00012438"/>
    </source>
</evidence>
<evidence type="ECO:0000256" key="5">
    <source>
        <dbReference type="ARBA" id="ARBA00022741"/>
    </source>
</evidence>
<keyword evidence="9" id="KW-0812">Transmembrane</keyword>
<evidence type="ECO:0000256" key="8">
    <source>
        <dbReference type="ARBA" id="ARBA00023012"/>
    </source>
</evidence>
<evidence type="ECO:0000259" key="10">
    <source>
        <dbReference type="Pfam" id="PF07730"/>
    </source>
</evidence>
<evidence type="ECO:0000256" key="3">
    <source>
        <dbReference type="ARBA" id="ARBA00022553"/>
    </source>
</evidence>
<organism evidence="11 12">
    <name type="scientific">Sphingobium herbicidovorans (strain ATCC 700291 / DSM 11019 / CCUG 56400 / KCTC 2939 / LMG 18315 / NBRC 16415 / MH)</name>
    <name type="common">Sphingomonas herbicidovorans</name>
    <dbReference type="NCBI Taxonomy" id="1219045"/>
    <lineage>
        <taxon>Bacteria</taxon>
        <taxon>Pseudomonadati</taxon>
        <taxon>Pseudomonadota</taxon>
        <taxon>Alphaproteobacteria</taxon>
        <taxon>Sphingomonadales</taxon>
        <taxon>Sphingomonadaceae</taxon>
        <taxon>Sphingobium</taxon>
    </lineage>
</organism>
<dbReference type="SUPFAM" id="SSF55874">
    <property type="entry name" value="ATPase domain of HSP90 chaperone/DNA topoisomerase II/histidine kinase"/>
    <property type="match status" value="1"/>
</dbReference>
<dbReference type="Proteomes" id="UP000024284">
    <property type="component" value="Unassembled WGS sequence"/>
</dbReference>
<comment type="caution">
    <text evidence="11">The sequence shown here is derived from an EMBL/GenBank/DDBJ whole genome shotgun (WGS) entry which is preliminary data.</text>
</comment>
<dbReference type="Gene3D" id="6.10.250.2870">
    <property type="match status" value="1"/>
</dbReference>
<evidence type="ECO:0000256" key="4">
    <source>
        <dbReference type="ARBA" id="ARBA00022679"/>
    </source>
</evidence>
<keyword evidence="6 11" id="KW-0418">Kinase</keyword>